<accession>A0ACC2NWF0</accession>
<protein>
    <submittedName>
        <fullName evidence="1">Uncharacterized protein</fullName>
    </submittedName>
</protein>
<sequence>MFHADPPSNGFSYKTILALSTWDLTQEELEVYVPCSTYVLLGLARFTKIFKKTYHFNEIEELIVKNAVAGFVASFLLKICTLFNAGCTLLRLIDPIEEDGSEKELRNINGAALNLFRCSVFNVSTMLTSIGCIPNVLSHRTIDHKFVILALLPIKKGTRLILFGQSNPSIFYSKPKSERQSMHYNYYKCPCICQACTEDWPVDFNELNTKTVDYSDCELQELEKFRNDLKSVMNQWNTHLLARKPNYPDIKTVNKVKSLVTASWKYFPLPSIMMIVSANLMVTILGCFYHPDKNMFTSSLSAYNIDTVKVT</sequence>
<evidence type="ECO:0000313" key="2">
    <source>
        <dbReference type="Proteomes" id="UP001239111"/>
    </source>
</evidence>
<comment type="caution">
    <text evidence="1">The sequence shown here is derived from an EMBL/GenBank/DDBJ whole genome shotgun (WGS) entry which is preliminary data.</text>
</comment>
<proteinExistence type="predicted"/>
<name>A0ACC2NWF0_9HYME</name>
<dbReference type="Proteomes" id="UP001239111">
    <property type="component" value="Chromosome 2"/>
</dbReference>
<gene>
    <name evidence="1" type="ORF">QAD02_010722</name>
</gene>
<organism evidence="1 2">
    <name type="scientific">Eretmocerus hayati</name>
    <dbReference type="NCBI Taxonomy" id="131215"/>
    <lineage>
        <taxon>Eukaryota</taxon>
        <taxon>Metazoa</taxon>
        <taxon>Ecdysozoa</taxon>
        <taxon>Arthropoda</taxon>
        <taxon>Hexapoda</taxon>
        <taxon>Insecta</taxon>
        <taxon>Pterygota</taxon>
        <taxon>Neoptera</taxon>
        <taxon>Endopterygota</taxon>
        <taxon>Hymenoptera</taxon>
        <taxon>Apocrita</taxon>
        <taxon>Proctotrupomorpha</taxon>
        <taxon>Chalcidoidea</taxon>
        <taxon>Aphelinidae</taxon>
        <taxon>Aphelininae</taxon>
        <taxon>Eretmocerus</taxon>
    </lineage>
</organism>
<evidence type="ECO:0000313" key="1">
    <source>
        <dbReference type="EMBL" id="KAJ8674936.1"/>
    </source>
</evidence>
<dbReference type="EMBL" id="CM056742">
    <property type="protein sequence ID" value="KAJ8674936.1"/>
    <property type="molecule type" value="Genomic_DNA"/>
</dbReference>
<keyword evidence="2" id="KW-1185">Reference proteome</keyword>
<reference evidence="1" key="1">
    <citation type="submission" date="2023-04" db="EMBL/GenBank/DDBJ databases">
        <title>A chromosome-level genome assembly of the parasitoid wasp Eretmocerus hayati.</title>
        <authorList>
            <person name="Zhong Y."/>
            <person name="Liu S."/>
            <person name="Liu Y."/>
        </authorList>
    </citation>
    <scope>NUCLEOTIDE SEQUENCE</scope>
    <source>
        <strain evidence="1">ZJU_SS_LIU_2023</strain>
    </source>
</reference>